<dbReference type="AlphaFoldDB" id="A0A9Q6EIM8"/>
<dbReference type="GeneID" id="57098578"/>
<dbReference type="Proteomes" id="UP000222310">
    <property type="component" value="Unassembled WGS sequence"/>
</dbReference>
<accession>A0A9Q6EIM8</accession>
<dbReference type="EMBL" id="LAHD01000121">
    <property type="protein sequence ID" value="PHJ96936.1"/>
    <property type="molecule type" value="Genomic_DNA"/>
</dbReference>
<evidence type="ECO:0000313" key="1">
    <source>
        <dbReference type="EMBL" id="PHJ96936.1"/>
    </source>
</evidence>
<sequence>MGHWALGIEDDEGDGGDVNTARFVHFQLGIWFWEKVSQRGLGGFPHERLALASALATKERHPEGVKG</sequence>
<comment type="caution">
    <text evidence="1">The sequence shown here is derived from an EMBL/GenBank/DDBJ whole genome shotgun (WGS) entry which is preliminary data.</text>
</comment>
<name>A0A9Q6EIM8_NOSLI</name>
<proteinExistence type="predicted"/>
<organism evidence="1 2">
    <name type="scientific">Nostoc linckia z8</name>
    <dbReference type="NCBI Taxonomy" id="1628746"/>
    <lineage>
        <taxon>Bacteria</taxon>
        <taxon>Bacillati</taxon>
        <taxon>Cyanobacteriota</taxon>
        <taxon>Cyanophyceae</taxon>
        <taxon>Nostocales</taxon>
        <taxon>Nostocaceae</taxon>
        <taxon>Nostoc</taxon>
    </lineage>
</organism>
<evidence type="ECO:0000313" key="2">
    <source>
        <dbReference type="Proteomes" id="UP000222310"/>
    </source>
</evidence>
<dbReference type="RefSeq" id="WP_099071649.1">
    <property type="nucleotide sequence ID" value="NZ_LAHD01000121.1"/>
</dbReference>
<protein>
    <submittedName>
        <fullName evidence="1">Uncharacterized protein</fullName>
    </submittedName>
</protein>
<reference evidence="1 2" key="1">
    <citation type="submission" date="2015-02" db="EMBL/GenBank/DDBJ databases">
        <title>Nostoc linckia genome annotation.</title>
        <authorList>
            <person name="Zhou Z."/>
        </authorList>
    </citation>
    <scope>NUCLEOTIDE SEQUENCE [LARGE SCALE GENOMIC DNA]</scope>
    <source>
        <strain evidence="2">z8</strain>
    </source>
</reference>
<gene>
    <name evidence="1" type="ORF">VF08_29550</name>
</gene>